<evidence type="ECO:0000256" key="1">
    <source>
        <dbReference type="SAM" id="SignalP"/>
    </source>
</evidence>
<name>A0A427BAC2_ENSVE</name>
<reference evidence="2 3" key="1">
    <citation type="journal article" date="2014" name="Agronomy (Basel)">
        <title>A Draft Genome Sequence for Ensete ventricosum, the Drought-Tolerant Tree Against Hunger.</title>
        <authorList>
            <person name="Harrison J."/>
            <person name="Moore K.A."/>
            <person name="Paszkiewicz K."/>
            <person name="Jones T."/>
            <person name="Grant M."/>
            <person name="Ambacheew D."/>
            <person name="Muzemil S."/>
            <person name="Studholme D.J."/>
        </authorList>
    </citation>
    <scope>NUCLEOTIDE SEQUENCE [LARGE SCALE GENOMIC DNA]</scope>
</reference>
<evidence type="ECO:0000313" key="3">
    <source>
        <dbReference type="Proteomes" id="UP000287651"/>
    </source>
</evidence>
<dbReference type="AlphaFoldDB" id="A0A427BAC2"/>
<gene>
    <name evidence="2" type="ORF">B296_00009968</name>
</gene>
<sequence length="145" mass="15862">MGLLMMMMIKCGFHLGGLLPSSFILLPRPGGDRRIRPGLARRQLPPPLQEDLLPRGDPPLRRQIRRRHGTAAPGGGLLVVAAAIRSSSCSNDLLMVLVAAKKVKKTLFFSFLTVEGVWPSTTKPSDILSKYVNDTKGKNGCNRNM</sequence>
<evidence type="ECO:0000313" key="2">
    <source>
        <dbReference type="EMBL" id="RRT85419.1"/>
    </source>
</evidence>
<organism evidence="2 3">
    <name type="scientific">Ensete ventricosum</name>
    <name type="common">Abyssinian banana</name>
    <name type="synonym">Musa ensete</name>
    <dbReference type="NCBI Taxonomy" id="4639"/>
    <lineage>
        <taxon>Eukaryota</taxon>
        <taxon>Viridiplantae</taxon>
        <taxon>Streptophyta</taxon>
        <taxon>Embryophyta</taxon>
        <taxon>Tracheophyta</taxon>
        <taxon>Spermatophyta</taxon>
        <taxon>Magnoliopsida</taxon>
        <taxon>Liliopsida</taxon>
        <taxon>Zingiberales</taxon>
        <taxon>Musaceae</taxon>
        <taxon>Ensete</taxon>
    </lineage>
</organism>
<feature type="chain" id="PRO_5019065490" evidence="1">
    <location>
        <begin position="17"/>
        <end position="145"/>
    </location>
</feature>
<feature type="signal peptide" evidence="1">
    <location>
        <begin position="1"/>
        <end position="16"/>
    </location>
</feature>
<accession>A0A427BAC2</accession>
<keyword evidence="1" id="KW-0732">Signal</keyword>
<dbReference type="Proteomes" id="UP000287651">
    <property type="component" value="Unassembled WGS sequence"/>
</dbReference>
<comment type="caution">
    <text evidence="2">The sequence shown here is derived from an EMBL/GenBank/DDBJ whole genome shotgun (WGS) entry which is preliminary data.</text>
</comment>
<proteinExistence type="predicted"/>
<protein>
    <submittedName>
        <fullName evidence="2">Uncharacterized protein</fullName>
    </submittedName>
</protein>
<dbReference type="EMBL" id="AMZH03000119">
    <property type="protein sequence ID" value="RRT85419.1"/>
    <property type="molecule type" value="Genomic_DNA"/>
</dbReference>